<evidence type="ECO:0000313" key="2">
    <source>
        <dbReference type="EMBL" id="CAJ1404416.1"/>
    </source>
</evidence>
<sequence>MAMIRHYPLPPALTENPFPGSSLPVSGMTSGLLSNGLDYPILARNPLGWDGHPPPSPLQQWAQVPEGDASAEAASEGLGVGTPVRLCNFFAQGTDKYNGLIGDVAGVRIVASGAGEEQFLFDVRCPSSIARRRTTVSSSQVAQDAALANRKQLAPLYGLEPEEVLRFDDLRMPPFLLLTQLPSEKLEALQR</sequence>
<dbReference type="EMBL" id="CAUJNA010003539">
    <property type="protein sequence ID" value="CAJ1404416.1"/>
    <property type="molecule type" value="Genomic_DNA"/>
</dbReference>
<reference evidence="2" key="1">
    <citation type="submission" date="2023-08" db="EMBL/GenBank/DDBJ databases">
        <authorList>
            <person name="Chen Y."/>
            <person name="Shah S."/>
            <person name="Dougan E. K."/>
            <person name="Thang M."/>
            <person name="Chan C."/>
        </authorList>
    </citation>
    <scope>NUCLEOTIDE SEQUENCE</scope>
</reference>
<organism evidence="2 3">
    <name type="scientific">Effrenium voratum</name>
    <dbReference type="NCBI Taxonomy" id="2562239"/>
    <lineage>
        <taxon>Eukaryota</taxon>
        <taxon>Sar</taxon>
        <taxon>Alveolata</taxon>
        <taxon>Dinophyceae</taxon>
        <taxon>Suessiales</taxon>
        <taxon>Symbiodiniaceae</taxon>
        <taxon>Effrenium</taxon>
    </lineage>
</organism>
<gene>
    <name evidence="2" type="ORF">EVOR1521_LOCUS26865</name>
</gene>
<protein>
    <submittedName>
        <fullName evidence="2">Uncharacterized protein</fullName>
    </submittedName>
</protein>
<accession>A0AA36JG34</accession>
<evidence type="ECO:0000313" key="3">
    <source>
        <dbReference type="Proteomes" id="UP001178507"/>
    </source>
</evidence>
<proteinExistence type="predicted"/>
<comment type="caution">
    <text evidence="2">The sequence shown here is derived from an EMBL/GenBank/DDBJ whole genome shotgun (WGS) entry which is preliminary data.</text>
</comment>
<name>A0AA36JG34_9DINO</name>
<feature type="region of interest" description="Disordered" evidence="1">
    <location>
        <begin position="48"/>
        <end position="74"/>
    </location>
</feature>
<evidence type="ECO:0000256" key="1">
    <source>
        <dbReference type="SAM" id="MobiDB-lite"/>
    </source>
</evidence>
<dbReference type="Proteomes" id="UP001178507">
    <property type="component" value="Unassembled WGS sequence"/>
</dbReference>
<keyword evidence="3" id="KW-1185">Reference proteome</keyword>
<dbReference type="AlphaFoldDB" id="A0AA36JG34"/>